<dbReference type="Proteomes" id="UP000060043">
    <property type="component" value="Chromosome"/>
</dbReference>
<dbReference type="EMBL" id="CP013694">
    <property type="protein sequence ID" value="ALU29763.1"/>
    <property type="molecule type" value="Genomic_DNA"/>
</dbReference>
<dbReference type="Proteomes" id="UP000065473">
    <property type="component" value="Chromosome"/>
</dbReference>
<dbReference type="AlphaFoldDB" id="A0A0U2W621"/>
<evidence type="ECO:0000313" key="4">
    <source>
        <dbReference type="Proteomes" id="UP000065473"/>
    </source>
</evidence>
<organism evidence="2 3">
    <name type="scientific">Sulfolobus acidocaldarius</name>
    <dbReference type="NCBI Taxonomy" id="2285"/>
    <lineage>
        <taxon>Archaea</taxon>
        <taxon>Thermoproteota</taxon>
        <taxon>Thermoprotei</taxon>
        <taxon>Sulfolobales</taxon>
        <taxon>Sulfolobaceae</taxon>
        <taxon>Sulfolobus</taxon>
    </lineage>
</organism>
<proteinExistence type="predicted"/>
<name>A0A0U2W621_9CREN</name>
<evidence type="ECO:0000313" key="2">
    <source>
        <dbReference type="EMBL" id="ALU32500.1"/>
    </source>
</evidence>
<protein>
    <submittedName>
        <fullName evidence="2">DNA polymerase II</fullName>
    </submittedName>
</protein>
<evidence type="ECO:0000313" key="3">
    <source>
        <dbReference type="Proteomes" id="UP000060043"/>
    </source>
</evidence>
<dbReference type="GeneID" id="14552673"/>
<dbReference type="STRING" id="1435377.SUSAZ_09865"/>
<dbReference type="PaxDb" id="1435377-SUSAZ_09865"/>
<reference evidence="3 4" key="1">
    <citation type="submission" date="2015-12" db="EMBL/GenBank/DDBJ databases">
        <title>A stable core within a dynamic pangenome in Sulfolobus acidocaldarius.</title>
        <authorList>
            <person name="Anderson R."/>
            <person name="Kouris A."/>
            <person name="Seward C."/>
            <person name="Campbell K."/>
            <person name="Whitaker R."/>
        </authorList>
    </citation>
    <scope>NUCLEOTIDE SEQUENCE [LARGE SCALE GENOMIC DNA]</scope>
    <source>
        <strain evidence="1 4">GG12-C01-09</strain>
        <strain evidence="2 3">NG05B_CO5_07</strain>
    </source>
</reference>
<accession>A0A0U2W621</accession>
<sequence>MGRTQPSFTRAVDAELAKLLRLSERIGYPCFREVIVEATKRVRDFQSALYDEVTDPQEIVFLAVISVLAEGACNGRLSR</sequence>
<dbReference type="RefSeq" id="WP_015385781.1">
    <property type="nucleotide sequence ID" value="NZ_BHWZ01000006.1"/>
</dbReference>
<dbReference type="OrthoDB" id="43971at2157"/>
<gene>
    <name evidence="1" type="ORF">ATY89_07305</name>
    <name evidence="2" type="ORF">ATZ20_10325</name>
</gene>
<dbReference type="EMBL" id="CP013695">
    <property type="protein sequence ID" value="ALU32500.1"/>
    <property type="molecule type" value="Genomic_DNA"/>
</dbReference>
<evidence type="ECO:0000313" key="1">
    <source>
        <dbReference type="EMBL" id="ALU29763.1"/>
    </source>
</evidence>